<dbReference type="GO" id="GO:0003735">
    <property type="term" value="F:structural constituent of ribosome"/>
    <property type="evidence" value="ECO:0007669"/>
    <property type="project" value="InterPro"/>
</dbReference>
<dbReference type="CDD" id="cd00353">
    <property type="entry name" value="Ribosomal_S15p_S13e"/>
    <property type="match status" value="1"/>
</dbReference>
<evidence type="ECO:0000256" key="1">
    <source>
        <dbReference type="ARBA" id="ARBA00008434"/>
    </source>
</evidence>
<evidence type="ECO:0000313" key="5">
    <source>
        <dbReference type="Proteomes" id="UP001212997"/>
    </source>
</evidence>
<keyword evidence="3" id="KW-0687">Ribonucleoprotein</keyword>
<dbReference type="AlphaFoldDB" id="A0AAD5V9L6"/>
<reference evidence="4" key="1">
    <citation type="submission" date="2022-07" db="EMBL/GenBank/DDBJ databases">
        <title>Genome Sequence of Physisporinus lineatus.</title>
        <authorList>
            <person name="Buettner E."/>
        </authorList>
    </citation>
    <scope>NUCLEOTIDE SEQUENCE</scope>
    <source>
        <strain evidence="4">VT162</strain>
    </source>
</reference>
<dbReference type="InterPro" id="IPR000589">
    <property type="entry name" value="Ribosomal_uS15"/>
</dbReference>
<dbReference type="GO" id="GO:0005840">
    <property type="term" value="C:ribosome"/>
    <property type="evidence" value="ECO:0007669"/>
    <property type="project" value="UniProtKB-KW"/>
</dbReference>
<dbReference type="EMBL" id="JANAWD010000039">
    <property type="protein sequence ID" value="KAJ3489790.1"/>
    <property type="molecule type" value="Genomic_DNA"/>
</dbReference>
<dbReference type="HAMAP" id="MF_01343_B">
    <property type="entry name" value="Ribosomal_uS15_B"/>
    <property type="match status" value="1"/>
</dbReference>
<evidence type="ECO:0008006" key="6">
    <source>
        <dbReference type="Google" id="ProtNLM"/>
    </source>
</evidence>
<sequence length="314" mass="34807">MKSAVACDVTGSNFHHTSGLFVGSSGERMLPARFTQCSRAVASSSSAHTAPARLHTSAILHASYRSRKSRVAEKVNVEKRAERERLAALNRPHVVLGNRPGDESKWLNCDLSKIIITEEQILATPLSQPIQSQTQAQGQLELPKFMNYGVGEKEKELLFETLPALTVEATHLRAAGSGQLVPSYMHELSTKADAKELRKASQLATLVDLRNANAGGISYENRKRIVAAFSPPGKDGDTGRPEVQAAILTYQIRNLWNHLSNFKKDIANRRSLRRLVHQRAKILKYLKRVDRDRYDVVLDRLGLEPGSVEGELVV</sequence>
<keyword evidence="5" id="KW-1185">Reference proteome</keyword>
<dbReference type="GO" id="GO:0005737">
    <property type="term" value="C:cytoplasm"/>
    <property type="evidence" value="ECO:0007669"/>
    <property type="project" value="UniProtKB-ARBA"/>
</dbReference>
<protein>
    <recommendedName>
        <fullName evidence="6">S15/NS1 RNA-binding domain-containing protein</fullName>
    </recommendedName>
</protein>
<comment type="caution">
    <text evidence="4">The sequence shown here is derived from an EMBL/GenBank/DDBJ whole genome shotgun (WGS) entry which is preliminary data.</text>
</comment>
<dbReference type="SMART" id="SM01387">
    <property type="entry name" value="Ribosomal_S15"/>
    <property type="match status" value="1"/>
</dbReference>
<evidence type="ECO:0000256" key="2">
    <source>
        <dbReference type="ARBA" id="ARBA00022980"/>
    </source>
</evidence>
<name>A0AAD5V9L6_9APHY</name>
<dbReference type="PANTHER" id="PTHR23321:SF26">
    <property type="entry name" value="SMALL RIBOSOMAL SUBUNIT PROTEIN US15M"/>
    <property type="match status" value="1"/>
</dbReference>
<dbReference type="InterPro" id="IPR005290">
    <property type="entry name" value="Ribosomal_uS15_bac-type"/>
</dbReference>
<keyword evidence="2" id="KW-0689">Ribosomal protein</keyword>
<organism evidence="4 5">
    <name type="scientific">Meripilus lineatus</name>
    <dbReference type="NCBI Taxonomy" id="2056292"/>
    <lineage>
        <taxon>Eukaryota</taxon>
        <taxon>Fungi</taxon>
        <taxon>Dikarya</taxon>
        <taxon>Basidiomycota</taxon>
        <taxon>Agaricomycotina</taxon>
        <taxon>Agaricomycetes</taxon>
        <taxon>Polyporales</taxon>
        <taxon>Meripilaceae</taxon>
        <taxon>Meripilus</taxon>
    </lineage>
</organism>
<dbReference type="InterPro" id="IPR009068">
    <property type="entry name" value="uS15_NS1_RNA-bd_sf"/>
</dbReference>
<dbReference type="Pfam" id="PF00312">
    <property type="entry name" value="Ribosomal_S15"/>
    <property type="match status" value="1"/>
</dbReference>
<comment type="similarity">
    <text evidence="1">Belongs to the universal ribosomal protein uS15 family.</text>
</comment>
<proteinExistence type="inferred from homology"/>
<accession>A0AAD5V9L6</accession>
<dbReference type="GO" id="GO:0006412">
    <property type="term" value="P:translation"/>
    <property type="evidence" value="ECO:0007669"/>
    <property type="project" value="InterPro"/>
</dbReference>
<evidence type="ECO:0000313" key="4">
    <source>
        <dbReference type="EMBL" id="KAJ3489790.1"/>
    </source>
</evidence>
<dbReference type="Proteomes" id="UP001212997">
    <property type="component" value="Unassembled WGS sequence"/>
</dbReference>
<dbReference type="GO" id="GO:1990904">
    <property type="term" value="C:ribonucleoprotein complex"/>
    <property type="evidence" value="ECO:0007669"/>
    <property type="project" value="UniProtKB-KW"/>
</dbReference>
<evidence type="ECO:0000256" key="3">
    <source>
        <dbReference type="ARBA" id="ARBA00023274"/>
    </source>
</evidence>
<dbReference type="NCBIfam" id="TIGR00952">
    <property type="entry name" value="S15_bact"/>
    <property type="match status" value="1"/>
</dbReference>
<gene>
    <name evidence="4" type="ORF">NLI96_g1879</name>
</gene>
<dbReference type="PANTHER" id="PTHR23321">
    <property type="entry name" value="RIBOSOMAL PROTEIN S15, BACTERIAL AND ORGANELLAR"/>
    <property type="match status" value="1"/>
</dbReference>
<dbReference type="PROSITE" id="PS00362">
    <property type="entry name" value="RIBOSOMAL_S15"/>
    <property type="match status" value="1"/>
</dbReference>
<dbReference type="SUPFAM" id="SSF47060">
    <property type="entry name" value="S15/NS1 RNA-binding domain"/>
    <property type="match status" value="1"/>
</dbReference>
<dbReference type="Gene3D" id="1.10.287.10">
    <property type="entry name" value="S15/NS1, RNA-binding"/>
    <property type="match status" value="1"/>
</dbReference>